<evidence type="ECO:0000313" key="4">
    <source>
        <dbReference type="EMBL" id="TWT80983.1"/>
    </source>
</evidence>
<evidence type="ECO:0000313" key="5">
    <source>
        <dbReference type="Proteomes" id="UP000315010"/>
    </source>
</evidence>
<dbReference type="RefSeq" id="WP_146396413.1">
    <property type="nucleotide sequence ID" value="NZ_SJPJ01000001.1"/>
</dbReference>
<proteinExistence type="predicted"/>
<dbReference type="InterPro" id="IPR036291">
    <property type="entry name" value="NAD(P)-bd_dom_sf"/>
</dbReference>
<accession>A0A5C5Z2Z3</accession>
<feature type="domain" description="Gfo/Idh/MocA-like oxidoreductase N-terminal" evidence="2">
    <location>
        <begin position="34"/>
        <end position="158"/>
    </location>
</feature>
<feature type="domain" description="Gfo/Idh/MocA-like oxidoreductase bacterial type C-terminal" evidence="3">
    <location>
        <begin position="190"/>
        <end position="422"/>
    </location>
</feature>
<reference evidence="4 5" key="1">
    <citation type="submission" date="2019-02" db="EMBL/GenBank/DDBJ databases">
        <title>Deep-cultivation of Planctomycetes and their phenomic and genomic characterization uncovers novel biology.</title>
        <authorList>
            <person name="Wiegand S."/>
            <person name="Jogler M."/>
            <person name="Boedeker C."/>
            <person name="Pinto D."/>
            <person name="Vollmers J."/>
            <person name="Rivas-Marin E."/>
            <person name="Kohn T."/>
            <person name="Peeters S.H."/>
            <person name="Heuer A."/>
            <person name="Rast P."/>
            <person name="Oberbeckmann S."/>
            <person name="Bunk B."/>
            <person name="Jeske O."/>
            <person name="Meyerdierks A."/>
            <person name="Storesund J.E."/>
            <person name="Kallscheuer N."/>
            <person name="Luecker S."/>
            <person name="Lage O.M."/>
            <person name="Pohl T."/>
            <person name="Merkel B.J."/>
            <person name="Hornburger P."/>
            <person name="Mueller R.-W."/>
            <person name="Bruemmer F."/>
            <person name="Labrenz M."/>
            <person name="Spormann A.M."/>
            <person name="Op Den Camp H."/>
            <person name="Overmann J."/>
            <person name="Amann R."/>
            <person name="Jetten M.S.M."/>
            <person name="Mascher T."/>
            <person name="Medema M.H."/>
            <person name="Devos D.P."/>
            <person name="Kaster A.-K."/>
            <person name="Ovreas L."/>
            <person name="Rohde M."/>
            <person name="Galperin M.Y."/>
            <person name="Jogler C."/>
        </authorList>
    </citation>
    <scope>NUCLEOTIDE SEQUENCE [LARGE SCALE GENOMIC DNA]</scope>
    <source>
        <strain evidence="4 5">CA13</strain>
    </source>
</reference>
<evidence type="ECO:0000256" key="1">
    <source>
        <dbReference type="SAM" id="SignalP"/>
    </source>
</evidence>
<dbReference type="InterPro" id="IPR000683">
    <property type="entry name" value="Gfo/Idh/MocA-like_OxRdtase_N"/>
</dbReference>
<name>A0A5C5Z2Z3_9BACT</name>
<dbReference type="SUPFAM" id="SSF55347">
    <property type="entry name" value="Glyceraldehyde-3-phosphate dehydrogenase-like, C-terminal domain"/>
    <property type="match status" value="1"/>
</dbReference>
<dbReference type="Gene3D" id="3.30.360.10">
    <property type="entry name" value="Dihydrodipicolinate Reductase, domain 2"/>
    <property type="match status" value="1"/>
</dbReference>
<feature type="chain" id="PRO_5023081152" evidence="1">
    <location>
        <begin position="20"/>
        <end position="427"/>
    </location>
</feature>
<dbReference type="GO" id="GO:0000166">
    <property type="term" value="F:nucleotide binding"/>
    <property type="evidence" value="ECO:0007669"/>
    <property type="project" value="InterPro"/>
</dbReference>
<dbReference type="OrthoDB" id="9792935at2"/>
<dbReference type="Proteomes" id="UP000315010">
    <property type="component" value="Unassembled WGS sequence"/>
</dbReference>
<evidence type="ECO:0000259" key="3">
    <source>
        <dbReference type="Pfam" id="PF19051"/>
    </source>
</evidence>
<sequence precursor="true">MKTTRRTLLASAVTAGATAAMTSRHVFGAQDSPLKIGVIGVGWYGMVDAKAALKVGGVQITAICDVDSDHLKKSADELEKLQGKRPAEFKLYKDMLAKADLDAVIIGTPPHWHALQLKAALGRGLHVYCEKPLSYDVREGRAMVDAVASSDKVVQIGFQRRQSKAFEQVKQYIESGKAGRIVQADVQIHYNAGTKDATPQNPPASLDWDLWCGPAPKIPYSPQVGHKSWRLERTSGHGHLVDWGIHNLDATRMILGLSMPKQINASGGIYKYKGIITTPDTMAVTFEFDDMPIVWRHRLWGATEMYPQTKNGIFLYGEDATIFASDNEWTVVPKKKSDQQETFKVPTDLGTQHMANFLAAVQGEKPLACPIEEAYKSTAMVQLGMVAYESNSVVKWDEGTEQIRNNEPASALLKREYRSPWKHPFEA</sequence>
<dbReference type="SUPFAM" id="SSF51735">
    <property type="entry name" value="NAD(P)-binding Rossmann-fold domains"/>
    <property type="match status" value="1"/>
</dbReference>
<dbReference type="Pfam" id="PF19051">
    <property type="entry name" value="GFO_IDH_MocA_C2"/>
    <property type="match status" value="1"/>
</dbReference>
<dbReference type="GO" id="GO:0050112">
    <property type="term" value="F:inositol 2-dehydrogenase (NAD+) activity"/>
    <property type="evidence" value="ECO:0007669"/>
    <property type="project" value="UniProtKB-EC"/>
</dbReference>
<dbReference type="InterPro" id="IPR043906">
    <property type="entry name" value="Gfo/Idh/MocA_OxRdtase_bact_C"/>
</dbReference>
<keyword evidence="5" id="KW-1185">Reference proteome</keyword>
<keyword evidence="4" id="KW-0560">Oxidoreductase</keyword>
<evidence type="ECO:0000259" key="2">
    <source>
        <dbReference type="Pfam" id="PF01408"/>
    </source>
</evidence>
<dbReference type="Pfam" id="PF01408">
    <property type="entry name" value="GFO_IDH_MocA"/>
    <property type="match status" value="1"/>
</dbReference>
<dbReference type="Gene3D" id="3.40.50.720">
    <property type="entry name" value="NAD(P)-binding Rossmann-like Domain"/>
    <property type="match status" value="1"/>
</dbReference>
<dbReference type="EMBL" id="SJPJ01000001">
    <property type="protein sequence ID" value="TWT80983.1"/>
    <property type="molecule type" value="Genomic_DNA"/>
</dbReference>
<dbReference type="AlphaFoldDB" id="A0A5C5Z2Z3"/>
<organism evidence="4 5">
    <name type="scientific">Novipirellula herctigrandis</name>
    <dbReference type="NCBI Taxonomy" id="2527986"/>
    <lineage>
        <taxon>Bacteria</taxon>
        <taxon>Pseudomonadati</taxon>
        <taxon>Planctomycetota</taxon>
        <taxon>Planctomycetia</taxon>
        <taxon>Pirellulales</taxon>
        <taxon>Pirellulaceae</taxon>
        <taxon>Novipirellula</taxon>
    </lineage>
</organism>
<gene>
    <name evidence="4" type="primary">iolG_10</name>
    <name evidence="4" type="ORF">CA13_24300</name>
</gene>
<comment type="caution">
    <text evidence="4">The sequence shown here is derived from an EMBL/GenBank/DDBJ whole genome shotgun (WGS) entry which is preliminary data.</text>
</comment>
<dbReference type="InterPro" id="IPR050463">
    <property type="entry name" value="Gfo/Idh/MocA_oxidrdct_glycsds"/>
</dbReference>
<dbReference type="PANTHER" id="PTHR43818">
    <property type="entry name" value="BCDNA.GH03377"/>
    <property type="match status" value="1"/>
</dbReference>
<protein>
    <submittedName>
        <fullName evidence="4">Inositol 2-dehydrogenase</fullName>
        <ecNumber evidence="4">1.1.1.18</ecNumber>
    </submittedName>
</protein>
<keyword evidence="1" id="KW-0732">Signal</keyword>
<feature type="signal peptide" evidence="1">
    <location>
        <begin position="1"/>
        <end position="19"/>
    </location>
</feature>
<dbReference type="PANTHER" id="PTHR43818:SF5">
    <property type="entry name" value="OXIDOREDUCTASE FAMILY PROTEIN"/>
    <property type="match status" value="1"/>
</dbReference>
<dbReference type="EC" id="1.1.1.18" evidence="4"/>